<dbReference type="Pfam" id="PF25096">
    <property type="entry name" value="DUF7808"/>
    <property type="match status" value="1"/>
</dbReference>
<dbReference type="EMBL" id="UYRV01013009">
    <property type="protein sequence ID" value="VDK59331.1"/>
    <property type="molecule type" value="Genomic_DNA"/>
</dbReference>
<keyword evidence="1" id="KW-0732">Signal</keyword>
<name>A0A3P6T1M0_CYLGO</name>
<evidence type="ECO:0000313" key="4">
    <source>
        <dbReference type="Proteomes" id="UP000271889"/>
    </source>
</evidence>
<proteinExistence type="predicted"/>
<gene>
    <name evidence="3" type="ORF">CGOC_LOCUS4622</name>
</gene>
<dbReference type="AlphaFoldDB" id="A0A3P6T1M0"/>
<evidence type="ECO:0000313" key="3">
    <source>
        <dbReference type="EMBL" id="VDK59331.1"/>
    </source>
</evidence>
<dbReference type="OrthoDB" id="5811728at2759"/>
<evidence type="ECO:0000256" key="1">
    <source>
        <dbReference type="SAM" id="SignalP"/>
    </source>
</evidence>
<feature type="chain" id="PRO_5017949912" description="DUF7808 domain-containing protein" evidence="1">
    <location>
        <begin position="17"/>
        <end position="121"/>
    </location>
</feature>
<keyword evidence="4" id="KW-1185">Reference proteome</keyword>
<organism evidence="3 4">
    <name type="scientific">Cylicostephanus goldi</name>
    <name type="common">Nematode worm</name>
    <dbReference type="NCBI Taxonomy" id="71465"/>
    <lineage>
        <taxon>Eukaryota</taxon>
        <taxon>Metazoa</taxon>
        <taxon>Ecdysozoa</taxon>
        <taxon>Nematoda</taxon>
        <taxon>Chromadorea</taxon>
        <taxon>Rhabditida</taxon>
        <taxon>Rhabditina</taxon>
        <taxon>Rhabditomorpha</taxon>
        <taxon>Strongyloidea</taxon>
        <taxon>Strongylidae</taxon>
        <taxon>Cylicostephanus</taxon>
    </lineage>
</organism>
<sequence>MLRATLLLCLVLGTIAESVHWQWRELICKSKDEKDSKSASECELLLKENEHDQNPRKVPTNTCFDEDANGQPRRYCNLLCPGAATAYRITRVPQNHKSCFTHLTYRIERRGENFFMWRDGK</sequence>
<dbReference type="PANTHER" id="PTHR34493">
    <property type="entry name" value="PROTEIN CBG13422-RELATED"/>
    <property type="match status" value="1"/>
</dbReference>
<dbReference type="Proteomes" id="UP000271889">
    <property type="component" value="Unassembled WGS sequence"/>
</dbReference>
<reference evidence="3 4" key="1">
    <citation type="submission" date="2018-11" db="EMBL/GenBank/DDBJ databases">
        <authorList>
            <consortium name="Pathogen Informatics"/>
        </authorList>
    </citation>
    <scope>NUCLEOTIDE SEQUENCE [LARGE SCALE GENOMIC DNA]</scope>
</reference>
<accession>A0A3P6T1M0</accession>
<dbReference type="InterPro" id="IPR056710">
    <property type="entry name" value="DUF7808"/>
</dbReference>
<feature type="domain" description="DUF7808" evidence="2">
    <location>
        <begin position="19"/>
        <end position="121"/>
    </location>
</feature>
<evidence type="ECO:0000259" key="2">
    <source>
        <dbReference type="Pfam" id="PF25096"/>
    </source>
</evidence>
<feature type="signal peptide" evidence="1">
    <location>
        <begin position="1"/>
        <end position="16"/>
    </location>
</feature>
<protein>
    <recommendedName>
        <fullName evidence="2">DUF7808 domain-containing protein</fullName>
    </recommendedName>
</protein>